<dbReference type="GO" id="GO:0003690">
    <property type="term" value="F:double-stranded DNA binding"/>
    <property type="evidence" value="ECO:0007669"/>
    <property type="project" value="InterPro"/>
</dbReference>
<proteinExistence type="predicted"/>
<dbReference type="PANTHER" id="PTHR32344">
    <property type="entry name" value="U1-TYPE DOMAIN-CONTAINING PROTEIN"/>
    <property type="match status" value="1"/>
</dbReference>
<gene>
    <name evidence="1" type="ORF">FWK35_00015156</name>
</gene>
<reference evidence="1 2" key="1">
    <citation type="submission" date="2019-08" db="EMBL/GenBank/DDBJ databases">
        <title>Whole genome of Aphis craccivora.</title>
        <authorList>
            <person name="Voronova N.V."/>
            <person name="Shulinski R.S."/>
            <person name="Bandarenka Y.V."/>
            <person name="Zhorov D.G."/>
            <person name="Warner D."/>
        </authorList>
    </citation>
    <scope>NUCLEOTIDE SEQUENCE [LARGE SCALE GENOMIC DNA]</scope>
    <source>
        <strain evidence="1">180601</strain>
        <tissue evidence="1">Whole Body</tissue>
    </source>
</reference>
<accession>A0A6G0Z2N9</accession>
<organism evidence="1 2">
    <name type="scientific">Aphis craccivora</name>
    <name type="common">Cowpea aphid</name>
    <dbReference type="NCBI Taxonomy" id="307492"/>
    <lineage>
        <taxon>Eukaryota</taxon>
        <taxon>Metazoa</taxon>
        <taxon>Ecdysozoa</taxon>
        <taxon>Arthropoda</taxon>
        <taxon>Hexapoda</taxon>
        <taxon>Insecta</taxon>
        <taxon>Pterygota</taxon>
        <taxon>Neoptera</taxon>
        <taxon>Paraneoptera</taxon>
        <taxon>Hemiptera</taxon>
        <taxon>Sternorrhyncha</taxon>
        <taxon>Aphidomorpha</taxon>
        <taxon>Aphidoidea</taxon>
        <taxon>Aphididae</taxon>
        <taxon>Aphidini</taxon>
        <taxon>Aphis</taxon>
        <taxon>Aphis</taxon>
    </lineage>
</organism>
<sequence length="205" mass="23846">MPKAKSSVSSRLHSYVNEYGNNIFSSDSEVLFCKVCNVKVSALKRFTVEQHISREKHTWGVERQKESEKPKTQLLLTDTSITSKKLSFNLELCQTLLLANIPLNKLNNEHFRKFLEKYIKKIFRKSDSIAHCTIEISFCPASSPHLKSKCNLAERRTIPKATIYRPARRQTTSRRLPIKAHAYADEYEFMLHANIRTFYWFTPSS</sequence>
<dbReference type="InterPro" id="IPR033375">
    <property type="entry name" value="Cggbp1"/>
</dbReference>
<protein>
    <submittedName>
        <fullName evidence="1">CGG triplet repeat-binding protein 1-like</fullName>
    </submittedName>
</protein>
<dbReference type="EMBL" id="VUJU01001577">
    <property type="protein sequence ID" value="KAF0764662.1"/>
    <property type="molecule type" value="Genomic_DNA"/>
</dbReference>
<evidence type="ECO:0000313" key="1">
    <source>
        <dbReference type="EMBL" id="KAF0764662.1"/>
    </source>
</evidence>
<comment type="caution">
    <text evidence="1">The sequence shown here is derived from an EMBL/GenBank/DDBJ whole genome shotgun (WGS) entry which is preliminary data.</text>
</comment>
<name>A0A6G0Z2N9_APHCR</name>
<dbReference type="GO" id="GO:0005634">
    <property type="term" value="C:nucleus"/>
    <property type="evidence" value="ECO:0007669"/>
    <property type="project" value="InterPro"/>
</dbReference>
<evidence type="ECO:0000313" key="2">
    <source>
        <dbReference type="Proteomes" id="UP000478052"/>
    </source>
</evidence>
<dbReference type="GO" id="GO:0006357">
    <property type="term" value="P:regulation of transcription by RNA polymerase II"/>
    <property type="evidence" value="ECO:0007669"/>
    <property type="project" value="InterPro"/>
</dbReference>
<dbReference type="Proteomes" id="UP000478052">
    <property type="component" value="Unassembled WGS sequence"/>
</dbReference>
<keyword evidence="2" id="KW-1185">Reference proteome</keyword>
<dbReference type="AlphaFoldDB" id="A0A6G0Z2N9"/>
<dbReference type="OrthoDB" id="6604921at2759"/>
<dbReference type="PANTHER" id="PTHR32344:SF1">
    <property type="entry name" value="U1-TYPE DOMAIN-CONTAINING PROTEIN"/>
    <property type="match status" value="1"/>
</dbReference>